<reference evidence="5" key="1">
    <citation type="journal article" date="2019" name="Int. J. Syst. Evol. Microbiol.">
        <title>The Global Catalogue of Microorganisms (GCM) 10K type strain sequencing project: providing services to taxonomists for standard genome sequencing and annotation.</title>
        <authorList>
            <consortium name="The Broad Institute Genomics Platform"/>
            <consortium name="The Broad Institute Genome Sequencing Center for Infectious Disease"/>
            <person name="Wu L."/>
            <person name="Ma J."/>
        </authorList>
    </citation>
    <scope>NUCLEOTIDE SEQUENCE [LARGE SCALE GENOMIC DNA]</scope>
    <source>
        <strain evidence="5">CCUG 49584</strain>
    </source>
</reference>
<sequence length="216" mass="24502">MSEIKPVRITRRGIERREQIRTIAAALFLEHGYEGVSVDEIMRQAGGSKTNLYNHFGDKEGLFMAVISEMSETFTHGIKDLDVSMLPLKDGLERLGRQLLSLLMQEHHVAFQRLVIAESGRFPAIAKTWFEKGPQMARHYFAKTIAPHIQKGSLRQGDPHVMATHYHDMIVENLLSQALLGQHVDEPMQHQAVEDALQTLLWGWQSRSHDLSGVKS</sequence>
<dbReference type="SUPFAM" id="SSF46689">
    <property type="entry name" value="Homeodomain-like"/>
    <property type="match status" value="1"/>
</dbReference>
<organism evidence="4 5">
    <name type="scientific">Pseudochrobactrum kiredjianiae</name>
    <dbReference type="NCBI Taxonomy" id="386305"/>
    <lineage>
        <taxon>Bacteria</taxon>
        <taxon>Pseudomonadati</taxon>
        <taxon>Pseudomonadota</taxon>
        <taxon>Alphaproteobacteria</taxon>
        <taxon>Hyphomicrobiales</taxon>
        <taxon>Brucellaceae</taxon>
        <taxon>Pseudochrobactrum</taxon>
    </lineage>
</organism>
<dbReference type="Gene3D" id="1.10.10.60">
    <property type="entry name" value="Homeodomain-like"/>
    <property type="match status" value="1"/>
</dbReference>
<accession>A0ABW3V6C2</accession>
<feature type="DNA-binding region" description="H-T-H motif" evidence="2">
    <location>
        <begin position="37"/>
        <end position="56"/>
    </location>
</feature>
<protein>
    <submittedName>
        <fullName evidence="4">TetR/AcrR family transcriptional regulator</fullName>
    </submittedName>
</protein>
<evidence type="ECO:0000259" key="3">
    <source>
        <dbReference type="PROSITE" id="PS50977"/>
    </source>
</evidence>
<evidence type="ECO:0000256" key="2">
    <source>
        <dbReference type="PROSITE-ProRule" id="PRU00335"/>
    </source>
</evidence>
<dbReference type="Pfam" id="PF14246">
    <property type="entry name" value="TetR_C_7"/>
    <property type="match status" value="1"/>
</dbReference>
<dbReference type="InterPro" id="IPR050109">
    <property type="entry name" value="HTH-type_TetR-like_transc_reg"/>
</dbReference>
<dbReference type="PANTHER" id="PTHR30055">
    <property type="entry name" value="HTH-TYPE TRANSCRIPTIONAL REGULATOR RUTR"/>
    <property type="match status" value="1"/>
</dbReference>
<feature type="domain" description="HTH tetR-type" evidence="3">
    <location>
        <begin position="14"/>
        <end position="74"/>
    </location>
</feature>
<evidence type="ECO:0000313" key="4">
    <source>
        <dbReference type="EMBL" id="MFD1228425.1"/>
    </source>
</evidence>
<keyword evidence="5" id="KW-1185">Reference proteome</keyword>
<dbReference type="InterPro" id="IPR036271">
    <property type="entry name" value="Tet_transcr_reg_TetR-rel_C_sf"/>
</dbReference>
<dbReference type="InterPro" id="IPR001647">
    <property type="entry name" value="HTH_TetR"/>
</dbReference>
<dbReference type="SUPFAM" id="SSF48498">
    <property type="entry name" value="Tetracyclin repressor-like, C-terminal domain"/>
    <property type="match status" value="1"/>
</dbReference>
<name>A0ABW3V6C2_9HYPH</name>
<proteinExistence type="predicted"/>
<dbReference type="RefSeq" id="WP_289384990.1">
    <property type="nucleotide sequence ID" value="NZ_JAUCBM010000001.1"/>
</dbReference>
<gene>
    <name evidence="4" type="ORF">ACFQ35_14885</name>
</gene>
<dbReference type="Proteomes" id="UP001597263">
    <property type="component" value="Unassembled WGS sequence"/>
</dbReference>
<dbReference type="Pfam" id="PF00440">
    <property type="entry name" value="TetR_N"/>
    <property type="match status" value="1"/>
</dbReference>
<dbReference type="InterPro" id="IPR039536">
    <property type="entry name" value="TetR_C_Proteobacteria"/>
</dbReference>
<dbReference type="Gene3D" id="1.10.357.10">
    <property type="entry name" value="Tetracycline Repressor, domain 2"/>
    <property type="match status" value="1"/>
</dbReference>
<dbReference type="PANTHER" id="PTHR30055:SF146">
    <property type="entry name" value="HTH-TYPE TRANSCRIPTIONAL DUAL REGULATOR CECR"/>
    <property type="match status" value="1"/>
</dbReference>
<keyword evidence="1 2" id="KW-0238">DNA-binding</keyword>
<evidence type="ECO:0000256" key="1">
    <source>
        <dbReference type="ARBA" id="ARBA00023125"/>
    </source>
</evidence>
<dbReference type="PRINTS" id="PR00455">
    <property type="entry name" value="HTHTETR"/>
</dbReference>
<comment type="caution">
    <text evidence="4">The sequence shown here is derived from an EMBL/GenBank/DDBJ whole genome shotgun (WGS) entry which is preliminary data.</text>
</comment>
<dbReference type="EMBL" id="JBHTMA010000040">
    <property type="protein sequence ID" value="MFD1228425.1"/>
    <property type="molecule type" value="Genomic_DNA"/>
</dbReference>
<dbReference type="PROSITE" id="PS50977">
    <property type="entry name" value="HTH_TETR_2"/>
    <property type="match status" value="1"/>
</dbReference>
<evidence type="ECO:0000313" key="5">
    <source>
        <dbReference type="Proteomes" id="UP001597263"/>
    </source>
</evidence>
<dbReference type="InterPro" id="IPR009057">
    <property type="entry name" value="Homeodomain-like_sf"/>
</dbReference>